<feature type="region of interest" description="Disordered" evidence="1">
    <location>
        <begin position="84"/>
        <end position="142"/>
    </location>
</feature>
<keyword evidence="2" id="KW-0472">Membrane</keyword>
<dbReference type="AlphaFoldDB" id="A0A511YWJ8"/>
<feature type="domain" description="J" evidence="3">
    <location>
        <begin position="5"/>
        <end position="66"/>
    </location>
</feature>
<feature type="transmembrane region" description="Helical" evidence="2">
    <location>
        <begin position="239"/>
        <end position="259"/>
    </location>
</feature>
<dbReference type="PANTHER" id="PTHR44825">
    <property type="match status" value="1"/>
</dbReference>
<feature type="region of interest" description="Disordered" evidence="1">
    <location>
        <begin position="337"/>
        <end position="359"/>
    </location>
</feature>
<feature type="transmembrane region" description="Helical" evidence="2">
    <location>
        <begin position="265"/>
        <end position="283"/>
    </location>
</feature>
<comment type="caution">
    <text evidence="4">The sequence shown here is derived from an EMBL/GenBank/DDBJ whole genome shotgun (WGS) entry which is preliminary data.</text>
</comment>
<proteinExistence type="predicted"/>
<dbReference type="InterPro" id="IPR001623">
    <property type="entry name" value="DnaJ_domain"/>
</dbReference>
<dbReference type="SUPFAM" id="SSF46565">
    <property type="entry name" value="Chaperone J-domain"/>
    <property type="match status" value="1"/>
</dbReference>
<evidence type="ECO:0000313" key="5">
    <source>
        <dbReference type="Proteomes" id="UP000321484"/>
    </source>
</evidence>
<feature type="compositionally biased region" description="Basic and acidic residues" evidence="1">
    <location>
        <begin position="103"/>
        <end position="117"/>
    </location>
</feature>
<dbReference type="PRINTS" id="PR00625">
    <property type="entry name" value="JDOMAIN"/>
</dbReference>
<evidence type="ECO:0000256" key="2">
    <source>
        <dbReference type="SAM" id="Phobius"/>
    </source>
</evidence>
<keyword evidence="5" id="KW-1185">Reference proteome</keyword>
<evidence type="ECO:0000256" key="1">
    <source>
        <dbReference type="SAM" id="MobiDB-lite"/>
    </source>
</evidence>
<dbReference type="SMART" id="SM00271">
    <property type="entry name" value="DnaJ"/>
    <property type="match status" value="1"/>
</dbReference>
<dbReference type="InterPro" id="IPR036869">
    <property type="entry name" value="J_dom_sf"/>
</dbReference>
<reference evidence="4 5" key="1">
    <citation type="submission" date="2019-07" db="EMBL/GenBank/DDBJ databases">
        <title>Whole genome shotgun sequence of Actinotalea fermentans NBRC 105374.</title>
        <authorList>
            <person name="Hosoyama A."/>
            <person name="Uohara A."/>
            <person name="Ohji S."/>
            <person name="Ichikawa N."/>
        </authorList>
    </citation>
    <scope>NUCLEOTIDE SEQUENCE [LARGE SCALE GENOMIC DNA]</scope>
    <source>
        <strain evidence="4 5">NBRC 105374</strain>
    </source>
</reference>
<dbReference type="Proteomes" id="UP000321484">
    <property type="component" value="Unassembled WGS sequence"/>
</dbReference>
<keyword evidence="2" id="KW-1133">Transmembrane helix</keyword>
<keyword evidence="2" id="KW-0812">Transmembrane</keyword>
<dbReference type="CDD" id="cd06257">
    <property type="entry name" value="DnaJ"/>
    <property type="match status" value="1"/>
</dbReference>
<name>A0A511YWJ8_9CELL</name>
<accession>A0A511YWJ8</accession>
<evidence type="ECO:0000313" key="4">
    <source>
        <dbReference type="EMBL" id="GEN79506.1"/>
    </source>
</evidence>
<dbReference type="InterPro" id="IPR052763">
    <property type="entry name" value="DnaJ_C4"/>
</dbReference>
<dbReference type="Gene3D" id="1.10.287.110">
    <property type="entry name" value="DnaJ domain"/>
    <property type="match status" value="1"/>
</dbReference>
<dbReference type="PROSITE" id="PS50076">
    <property type="entry name" value="DNAJ_2"/>
    <property type="match status" value="1"/>
</dbReference>
<feature type="transmembrane region" description="Helical" evidence="2">
    <location>
        <begin position="213"/>
        <end position="232"/>
    </location>
</feature>
<gene>
    <name evidence="4" type="ORF">AFE02nite_12400</name>
</gene>
<feature type="transmembrane region" description="Helical" evidence="2">
    <location>
        <begin position="159"/>
        <end position="181"/>
    </location>
</feature>
<evidence type="ECO:0000259" key="3">
    <source>
        <dbReference type="PROSITE" id="PS50076"/>
    </source>
</evidence>
<dbReference type="PANTHER" id="PTHR44825:SF1">
    <property type="entry name" value="DNAJ HOMOLOG SUBFAMILY C MEMBER 4"/>
    <property type="match status" value="1"/>
</dbReference>
<organism evidence="4 5">
    <name type="scientific">Actinotalea fermentans</name>
    <dbReference type="NCBI Taxonomy" id="43671"/>
    <lineage>
        <taxon>Bacteria</taxon>
        <taxon>Bacillati</taxon>
        <taxon>Actinomycetota</taxon>
        <taxon>Actinomycetes</taxon>
        <taxon>Micrococcales</taxon>
        <taxon>Cellulomonadaceae</taxon>
        <taxon>Actinotalea</taxon>
    </lineage>
</organism>
<protein>
    <recommendedName>
        <fullName evidence="3">J domain-containing protein</fullName>
    </recommendedName>
</protein>
<feature type="compositionally biased region" description="Basic and acidic residues" evidence="1">
    <location>
        <begin position="344"/>
        <end position="353"/>
    </location>
</feature>
<dbReference type="EMBL" id="BJYK01000001">
    <property type="protein sequence ID" value="GEN79506.1"/>
    <property type="molecule type" value="Genomic_DNA"/>
</dbReference>
<sequence>MRVVNHYERLGVARDAVEGEVTRAFRRMARTTHPDVGGDAAAFAELLEAYRVLRDPTERAAYDRALDDVPPAWEDVDWGVEVTPHGVVHRDGGVPREGGSPGEGRDRPGGGDGRDGGDGPDGGPVVLDPFVGPPLRLPDPMDPRGLPPIPVIRPGPGEWAAAVLSVFLVAGAILLMALVLADIGPPAPPPPRPVDGSWLGMPRSASSDSGPEGYFAIWLLLLPVAFSLHISVHRTSKQVLAWLATMAAFCMPFGLFDAADASPKAGAAVFVAALAVAATVAWAQSVVLRRTHPDLLAALWQRDPRYRLDRHQRAEEWNAMREVMQLGFDVVLVGPARARPRPSGSRERRRTWDPRTGTETVRTLPAGVPPGWWLALDDDGRIVASAPPGAPDAWLSALSEARGAARGAAPRPSVRV</sequence>
<dbReference type="Pfam" id="PF00226">
    <property type="entry name" value="DnaJ"/>
    <property type="match status" value="1"/>
</dbReference>